<dbReference type="AlphaFoldDB" id="A0A939QFQ4"/>
<keyword evidence="2 4" id="KW-0238">DNA-binding</keyword>
<proteinExistence type="predicted"/>
<evidence type="ECO:0000313" key="6">
    <source>
        <dbReference type="EMBL" id="MBO2990997.1"/>
    </source>
</evidence>
<protein>
    <submittedName>
        <fullName evidence="6">TetR/AcrR family transcriptional regulator</fullName>
    </submittedName>
</protein>
<dbReference type="InterPro" id="IPR036271">
    <property type="entry name" value="Tet_transcr_reg_TetR-rel_C_sf"/>
</dbReference>
<dbReference type="Gene3D" id="1.10.10.60">
    <property type="entry name" value="Homeodomain-like"/>
    <property type="match status" value="1"/>
</dbReference>
<reference evidence="6" key="1">
    <citation type="submission" date="2021-03" db="EMBL/GenBank/DDBJ databases">
        <title>Leucobacter chromiisoli sp. nov., isolated from chromium-containing soil of chemical plant.</title>
        <authorList>
            <person name="Xu Z."/>
        </authorList>
    </citation>
    <scope>NUCLEOTIDE SEQUENCE</scope>
    <source>
        <strain evidence="6">K 70/01</strain>
    </source>
</reference>
<dbReference type="PROSITE" id="PS50977">
    <property type="entry name" value="HTH_TETR_2"/>
    <property type="match status" value="1"/>
</dbReference>
<dbReference type="InterPro" id="IPR011075">
    <property type="entry name" value="TetR_C"/>
</dbReference>
<keyword evidence="7" id="KW-1185">Reference proteome</keyword>
<evidence type="ECO:0000256" key="2">
    <source>
        <dbReference type="ARBA" id="ARBA00023125"/>
    </source>
</evidence>
<gene>
    <name evidence="6" type="ORF">J4H85_13425</name>
</gene>
<evidence type="ECO:0000313" key="7">
    <source>
        <dbReference type="Proteomes" id="UP000668403"/>
    </source>
</evidence>
<keyword evidence="3" id="KW-0804">Transcription</keyword>
<feature type="domain" description="HTH tetR-type" evidence="5">
    <location>
        <begin position="12"/>
        <end position="72"/>
    </location>
</feature>
<evidence type="ECO:0000256" key="4">
    <source>
        <dbReference type="PROSITE-ProRule" id="PRU00335"/>
    </source>
</evidence>
<organism evidence="6 7">
    <name type="scientific">Leucobacter tardus</name>
    <dbReference type="NCBI Taxonomy" id="501483"/>
    <lineage>
        <taxon>Bacteria</taxon>
        <taxon>Bacillati</taxon>
        <taxon>Actinomycetota</taxon>
        <taxon>Actinomycetes</taxon>
        <taxon>Micrococcales</taxon>
        <taxon>Microbacteriaceae</taxon>
        <taxon>Leucobacter</taxon>
    </lineage>
</organism>
<feature type="DNA-binding region" description="H-T-H motif" evidence="4">
    <location>
        <begin position="35"/>
        <end position="54"/>
    </location>
</feature>
<comment type="caution">
    <text evidence="6">The sequence shown here is derived from an EMBL/GenBank/DDBJ whole genome shotgun (WGS) entry which is preliminary data.</text>
</comment>
<dbReference type="Gene3D" id="1.10.357.10">
    <property type="entry name" value="Tetracycline Repressor, domain 2"/>
    <property type="match status" value="1"/>
</dbReference>
<sequence length="205" mass="22328">MAKRQPGRPFSTEITTDLLEAAERAMERGGYSNLTVDTLVREAGTTRATFYRRFTGASHLAFEVLAAKFGDVGDTDTGSLLGDLTEVQRADVQMLSSQLMRNNLAGLLEAMRTDDQVRELFTERFLAPRRESIRLAVDRAAERGELGAVPGIDIEELRDLMIGPIIARILLPTGGGFDAEFAERTAETAHRHALAAVGIATPEPA</sequence>
<dbReference type="GO" id="GO:0003677">
    <property type="term" value="F:DNA binding"/>
    <property type="evidence" value="ECO:0007669"/>
    <property type="project" value="UniProtKB-UniRule"/>
</dbReference>
<dbReference type="RefSeq" id="WP_208240686.1">
    <property type="nucleotide sequence ID" value="NZ_BAAAQU010000001.1"/>
</dbReference>
<name>A0A939QFQ4_9MICO</name>
<accession>A0A939QFQ4</accession>
<keyword evidence="1" id="KW-0805">Transcription regulation</keyword>
<evidence type="ECO:0000256" key="3">
    <source>
        <dbReference type="ARBA" id="ARBA00023163"/>
    </source>
</evidence>
<dbReference type="InterPro" id="IPR001647">
    <property type="entry name" value="HTH_TetR"/>
</dbReference>
<evidence type="ECO:0000259" key="5">
    <source>
        <dbReference type="PROSITE" id="PS50977"/>
    </source>
</evidence>
<dbReference type="InterPro" id="IPR009057">
    <property type="entry name" value="Homeodomain-like_sf"/>
</dbReference>
<evidence type="ECO:0000256" key="1">
    <source>
        <dbReference type="ARBA" id="ARBA00023015"/>
    </source>
</evidence>
<dbReference type="Proteomes" id="UP000668403">
    <property type="component" value="Unassembled WGS sequence"/>
</dbReference>
<dbReference type="Pfam" id="PF16859">
    <property type="entry name" value="TetR_C_11"/>
    <property type="match status" value="1"/>
</dbReference>
<dbReference type="SUPFAM" id="SSF46689">
    <property type="entry name" value="Homeodomain-like"/>
    <property type="match status" value="1"/>
</dbReference>
<dbReference type="EMBL" id="JAGFBF010000006">
    <property type="protein sequence ID" value="MBO2990997.1"/>
    <property type="molecule type" value="Genomic_DNA"/>
</dbReference>
<dbReference type="Pfam" id="PF00440">
    <property type="entry name" value="TetR_N"/>
    <property type="match status" value="1"/>
</dbReference>
<dbReference type="SUPFAM" id="SSF48498">
    <property type="entry name" value="Tetracyclin repressor-like, C-terminal domain"/>
    <property type="match status" value="1"/>
</dbReference>